<dbReference type="EMBL" id="JAOWKY010000002">
    <property type="protein sequence ID" value="MCV2868819.1"/>
    <property type="molecule type" value="Genomic_DNA"/>
</dbReference>
<gene>
    <name evidence="4" type="ORF">OEW28_09280</name>
</gene>
<dbReference type="Gene3D" id="1.10.287.1490">
    <property type="match status" value="1"/>
</dbReference>
<organism evidence="4 5">
    <name type="scientific">Albidovulum marisflavi</name>
    <dbReference type="NCBI Taxonomy" id="2984159"/>
    <lineage>
        <taxon>Bacteria</taxon>
        <taxon>Pseudomonadati</taxon>
        <taxon>Pseudomonadota</taxon>
        <taxon>Alphaproteobacteria</taxon>
        <taxon>Rhodobacterales</taxon>
        <taxon>Paracoccaceae</taxon>
        <taxon>Albidovulum</taxon>
    </lineage>
</organism>
<dbReference type="SUPFAM" id="SSF57997">
    <property type="entry name" value="Tropomyosin"/>
    <property type="match status" value="1"/>
</dbReference>
<evidence type="ECO:0000313" key="5">
    <source>
        <dbReference type="Proteomes" id="UP001652542"/>
    </source>
</evidence>
<dbReference type="InterPro" id="IPR050445">
    <property type="entry name" value="Bact_polysacc_biosynth/exp"/>
</dbReference>
<dbReference type="Proteomes" id="UP001652542">
    <property type="component" value="Unassembled WGS sequence"/>
</dbReference>
<dbReference type="PANTHER" id="PTHR32309">
    <property type="entry name" value="TYROSINE-PROTEIN KINASE"/>
    <property type="match status" value="1"/>
</dbReference>
<evidence type="ECO:0000313" key="4">
    <source>
        <dbReference type="EMBL" id="MCV2868819.1"/>
    </source>
</evidence>
<keyword evidence="1" id="KW-0175">Coiled coil</keyword>
<keyword evidence="3" id="KW-0812">Transmembrane</keyword>
<feature type="transmembrane region" description="Helical" evidence="3">
    <location>
        <begin position="161"/>
        <end position="181"/>
    </location>
</feature>
<evidence type="ECO:0000256" key="3">
    <source>
        <dbReference type="SAM" id="Phobius"/>
    </source>
</evidence>
<evidence type="ECO:0000256" key="1">
    <source>
        <dbReference type="SAM" id="Coils"/>
    </source>
</evidence>
<reference evidence="4 5" key="1">
    <citation type="submission" date="2022-10" db="EMBL/GenBank/DDBJ databases">
        <title>Defluviimonas sp. nov., isolated from ocean surface water.</title>
        <authorList>
            <person name="He W."/>
            <person name="Wang L."/>
            <person name="Zhang D.-F."/>
        </authorList>
    </citation>
    <scope>NUCLEOTIDE SEQUENCE [LARGE SCALE GENOMIC DNA]</scope>
    <source>
        <strain evidence="4 5">WL0002</strain>
    </source>
</reference>
<name>A0ABT2ZCH0_9RHOB</name>
<dbReference type="PANTHER" id="PTHR32309:SF13">
    <property type="entry name" value="FERRIC ENTEROBACTIN TRANSPORT PROTEIN FEPE"/>
    <property type="match status" value="1"/>
</dbReference>
<keyword evidence="3" id="KW-0472">Membrane</keyword>
<evidence type="ECO:0000256" key="2">
    <source>
        <dbReference type="SAM" id="MobiDB-lite"/>
    </source>
</evidence>
<comment type="caution">
    <text evidence="4">The sequence shown here is derived from an EMBL/GenBank/DDBJ whole genome shotgun (WGS) entry which is preliminary data.</text>
</comment>
<sequence>MNMQPKATRFRVRRAQNAAPQTAASPLEEEDDGFGDVPFPTTLSPQDEAEIGAIKAEGLSGHQLRTAARIAQRRGFHASSEFDAVRLLRKAGIDPFARAELVGLAGQPGTEAPTEGHLPRIVPQPEARVPAPPMSEGERAREILKMQREIVRRRRRSLVHLMIRLAAFIVLPTIIAGYYFFAFATPLYATRSEFLIQQADGKAGSPLGGLLSGTQFATSQDSITVQSYLQSRDAMKRLDADLGFKAHFSQDWIDPIQRLATDATNEQAYKIYKRNVRIGFDPTEGIIKLEVIAADPETSQRFSEALISYAEERVDNLSLRLREDQMQGAREVYEDAETKLLEAQRRVQTLQEQLGVFDPRSESGAVLSQIATLELQAQEKRLQLDQLMDNARPNQARVEGVRGDISRLEGAVADLRAQLTGTSGNGGSLAAITGEMRIAEADLETRQLMLSQSLQQLELARIEANRQVRYLSTGVSPIAPDEPTYPRAFENTALAFLIFAGIYLMLSLTVSILREQVSA</sequence>
<feature type="transmembrane region" description="Helical" evidence="3">
    <location>
        <begin position="493"/>
        <end position="513"/>
    </location>
</feature>
<accession>A0ABT2ZCH0</accession>
<feature type="region of interest" description="Disordered" evidence="2">
    <location>
        <begin position="1"/>
        <end position="44"/>
    </location>
</feature>
<protein>
    <submittedName>
        <fullName evidence="4">Capsule biosynthesis protein</fullName>
    </submittedName>
</protein>
<proteinExistence type="predicted"/>
<feature type="coiled-coil region" evidence="1">
    <location>
        <begin position="319"/>
        <end position="390"/>
    </location>
</feature>
<keyword evidence="3" id="KW-1133">Transmembrane helix</keyword>
<keyword evidence="5" id="KW-1185">Reference proteome</keyword>